<reference evidence="5 8" key="4">
    <citation type="journal article" date="2021" name="Syst. Appl. Microbiol.">
        <title>nCampylobacter vulpis sp. nov. isolated from wild red foxes.</title>
        <authorList>
            <person name="Parisi A."/>
            <person name="Chiara M."/>
            <person name="Caffara M."/>
            <person name="Mion D."/>
            <person name="Miller W.G."/>
            <person name="Caruso M."/>
            <person name="Manzari C."/>
            <person name="Florio D."/>
            <person name="Capozzi L."/>
            <person name="D'Erchia A.M."/>
            <person name="Manzulli V."/>
            <person name="Zanoni R.G."/>
        </authorList>
    </citation>
    <scope>NUCLEOTIDE SEQUENCE [LARGE SCALE GENOMIC DNA]</scope>
    <source>
        <strain evidence="5 8">52/13</strain>
    </source>
</reference>
<comment type="similarity">
    <text evidence="1">Belongs to the acyl coenzyme A hydrolase family.</text>
</comment>
<evidence type="ECO:0000313" key="5">
    <source>
        <dbReference type="EMBL" id="MBS4240502.1"/>
    </source>
</evidence>
<evidence type="ECO:0000259" key="4">
    <source>
        <dbReference type="PROSITE" id="PS51770"/>
    </source>
</evidence>
<dbReference type="CDD" id="cd03442">
    <property type="entry name" value="BFIT_BACH"/>
    <property type="match status" value="1"/>
</dbReference>
<sequence>MKDMGEPKLKIVAMPSDTNPDGNIFGGWILSQIDLAGAITARELSPERVVTISMDKVIFKEPVYVGDILSCYAKIEKVGNTSIGVKIEVVVQRVDDLGCTSCINVTSAFATYISVDKRGRKKPISKELKKIHGFLAE</sequence>
<evidence type="ECO:0000313" key="6">
    <source>
        <dbReference type="EMBL" id="PHY89871.1"/>
    </source>
</evidence>
<dbReference type="Proteomes" id="UP000237472">
    <property type="component" value="Unassembled WGS sequence"/>
</dbReference>
<dbReference type="GO" id="GO:0052816">
    <property type="term" value="F:long-chain fatty acyl-CoA hydrolase activity"/>
    <property type="evidence" value="ECO:0007669"/>
    <property type="project" value="TreeGrafter"/>
</dbReference>
<evidence type="ECO:0000256" key="1">
    <source>
        <dbReference type="ARBA" id="ARBA00010458"/>
    </source>
</evidence>
<dbReference type="RefSeq" id="WP_099462222.1">
    <property type="nucleotide sequence ID" value="NZ_LDWY01000082.1"/>
</dbReference>
<dbReference type="Proteomes" id="UP000811399">
    <property type="component" value="Unassembled WGS sequence"/>
</dbReference>
<keyword evidence="2 3" id="KW-0378">Hydrolase</keyword>
<dbReference type="InterPro" id="IPR006683">
    <property type="entry name" value="Thioestr_dom"/>
</dbReference>
<dbReference type="AlphaFoldDB" id="A0A2G4R001"/>
<reference evidence="5" key="3">
    <citation type="submission" date="2019-07" db="EMBL/GenBank/DDBJ databases">
        <authorList>
            <person name="Miller W.G."/>
        </authorList>
    </citation>
    <scope>NUCLEOTIDE SEQUENCE</scope>
    <source>
        <strain evidence="5">52/13</strain>
    </source>
</reference>
<dbReference type="InterPro" id="IPR033120">
    <property type="entry name" value="HOTDOG_ACOT"/>
</dbReference>
<dbReference type="OrthoDB" id="9809430at2"/>
<dbReference type="GO" id="GO:0005829">
    <property type="term" value="C:cytosol"/>
    <property type="evidence" value="ECO:0007669"/>
    <property type="project" value="TreeGrafter"/>
</dbReference>
<dbReference type="Pfam" id="PF03061">
    <property type="entry name" value="4HBT"/>
    <property type="match status" value="1"/>
</dbReference>
<feature type="domain" description="HotDog ACOT-type" evidence="4">
    <location>
        <begin position="3"/>
        <end position="118"/>
    </location>
</feature>
<protein>
    <submittedName>
        <fullName evidence="5">Acyl-CoA thioesterase</fullName>
    </submittedName>
    <submittedName>
        <fullName evidence="6">Hydrolase</fullName>
    </submittedName>
</protein>
<dbReference type="PANTHER" id="PTHR11049:SF5">
    <property type="entry name" value="ACYL-COA THIOESTER HYDROLASE YCIA"/>
    <property type="match status" value="1"/>
</dbReference>
<keyword evidence="8" id="KW-1185">Reference proteome</keyword>
<dbReference type="EMBL" id="LDWY01000082">
    <property type="protein sequence ID" value="PHY89871.1"/>
    <property type="molecule type" value="Genomic_DNA"/>
</dbReference>
<dbReference type="PANTHER" id="PTHR11049">
    <property type="entry name" value="ACYL COENZYME A THIOESTER HYDROLASE"/>
    <property type="match status" value="1"/>
</dbReference>
<evidence type="ECO:0000256" key="2">
    <source>
        <dbReference type="ARBA" id="ARBA00022801"/>
    </source>
</evidence>
<comment type="caution">
    <text evidence="6">The sequence shown here is derived from an EMBL/GenBank/DDBJ whole genome shotgun (WGS) entry which is preliminary data.</text>
</comment>
<reference evidence="6" key="2">
    <citation type="submission" date="2015-06" db="EMBL/GenBank/DDBJ databases">
        <authorList>
            <person name="Hoefler B.C."/>
            <person name="Straight P.D."/>
        </authorList>
    </citation>
    <scope>NUCLEOTIDE SEQUENCE [LARGE SCALE GENOMIC DNA]</scope>
    <source>
        <strain evidence="6">73/13</strain>
    </source>
</reference>
<name>A0A2G4R001_9BACT</name>
<evidence type="ECO:0000313" key="8">
    <source>
        <dbReference type="Proteomes" id="UP000811399"/>
    </source>
</evidence>
<dbReference type="InterPro" id="IPR040170">
    <property type="entry name" value="Cytosol_ACT"/>
</dbReference>
<dbReference type="GO" id="GO:0006637">
    <property type="term" value="P:acyl-CoA metabolic process"/>
    <property type="evidence" value="ECO:0007669"/>
    <property type="project" value="TreeGrafter"/>
</dbReference>
<dbReference type="PROSITE" id="PS51770">
    <property type="entry name" value="HOTDOG_ACOT"/>
    <property type="match status" value="1"/>
</dbReference>
<dbReference type="InterPro" id="IPR029069">
    <property type="entry name" value="HotDog_dom_sf"/>
</dbReference>
<gene>
    <name evidence="6" type="ORF">AA994_06690</name>
    <name evidence="5" type="ORF">CVU5213_01965</name>
</gene>
<dbReference type="GO" id="GO:0009062">
    <property type="term" value="P:fatty acid catabolic process"/>
    <property type="evidence" value="ECO:0007669"/>
    <property type="project" value="TreeGrafter"/>
</dbReference>
<dbReference type="Gene3D" id="3.10.129.10">
    <property type="entry name" value="Hotdog Thioesterase"/>
    <property type="match status" value="1"/>
</dbReference>
<accession>A0A2G4R001</accession>
<evidence type="ECO:0000313" key="7">
    <source>
        <dbReference type="Proteomes" id="UP000237472"/>
    </source>
</evidence>
<dbReference type="SUPFAM" id="SSF54637">
    <property type="entry name" value="Thioesterase/thiol ester dehydrase-isomerase"/>
    <property type="match status" value="1"/>
</dbReference>
<organism evidence="6 7">
    <name type="scientific">Campylobacter vulpis</name>
    <dbReference type="NCBI Taxonomy" id="1655500"/>
    <lineage>
        <taxon>Bacteria</taxon>
        <taxon>Pseudomonadati</taxon>
        <taxon>Campylobacterota</taxon>
        <taxon>Epsilonproteobacteria</taxon>
        <taxon>Campylobacterales</taxon>
        <taxon>Campylobacteraceae</taxon>
        <taxon>Campylobacter</taxon>
    </lineage>
</organism>
<dbReference type="EMBL" id="VJYU01000004">
    <property type="protein sequence ID" value="MBS4240502.1"/>
    <property type="molecule type" value="Genomic_DNA"/>
</dbReference>
<evidence type="ECO:0000256" key="3">
    <source>
        <dbReference type="PROSITE-ProRule" id="PRU01106"/>
    </source>
</evidence>
<proteinExistence type="inferred from homology"/>
<reference evidence="7" key="1">
    <citation type="submission" date="2015-06" db="EMBL/GenBank/DDBJ databases">
        <authorList>
            <person name="Parisi A."/>
            <person name="Chiara M."/>
            <person name="Florio D."/>
            <person name="Miccolupo A."/>
            <person name="Manzari C."/>
            <person name="Mion D."/>
            <person name="Caruso M."/>
            <person name="D'erchia A.M."/>
            <person name="Zanoni R."/>
        </authorList>
    </citation>
    <scope>NUCLEOTIDE SEQUENCE [LARGE SCALE GENOMIC DNA]</scope>
    <source>
        <strain evidence="7">73/13</strain>
    </source>
</reference>